<comment type="subcellular location">
    <subcellularLocation>
        <location evidence="1">Cell membrane</location>
        <topology evidence="1">Multi-pass membrane protein</topology>
    </subcellularLocation>
</comment>
<dbReference type="Proteomes" id="UP000002700">
    <property type="component" value="Chromosome I"/>
</dbReference>
<dbReference type="Pfam" id="PF07690">
    <property type="entry name" value="MFS_1"/>
    <property type="match status" value="1"/>
</dbReference>
<keyword evidence="7 9" id="KW-0472">Membrane</keyword>
<keyword evidence="6 9" id="KW-1133">Transmembrane helix</keyword>
<evidence type="ECO:0000256" key="8">
    <source>
        <dbReference type="SAM" id="MobiDB-lite"/>
    </source>
</evidence>
<feature type="transmembrane region" description="Helical" evidence="9">
    <location>
        <begin position="190"/>
        <end position="209"/>
    </location>
</feature>
<feature type="transmembrane region" description="Helical" evidence="9">
    <location>
        <begin position="218"/>
        <end position="237"/>
    </location>
</feature>
<feature type="transmembrane region" description="Helical" evidence="9">
    <location>
        <begin position="423"/>
        <end position="440"/>
    </location>
</feature>
<evidence type="ECO:0000256" key="1">
    <source>
        <dbReference type="ARBA" id="ARBA00004651"/>
    </source>
</evidence>
<dbReference type="AlphaFoldDB" id="Q3JX86"/>
<dbReference type="GO" id="GO:0022857">
    <property type="term" value="F:transmembrane transporter activity"/>
    <property type="evidence" value="ECO:0007669"/>
    <property type="project" value="InterPro"/>
</dbReference>
<gene>
    <name evidence="11" type="ordered locus">BURPS1710b_0403</name>
</gene>
<dbReference type="PROSITE" id="PS50850">
    <property type="entry name" value="MFS"/>
    <property type="match status" value="1"/>
</dbReference>
<feature type="transmembrane region" description="Helical" evidence="9">
    <location>
        <begin position="480"/>
        <end position="499"/>
    </location>
</feature>
<evidence type="ECO:0000256" key="6">
    <source>
        <dbReference type="ARBA" id="ARBA00022989"/>
    </source>
</evidence>
<evidence type="ECO:0000313" key="12">
    <source>
        <dbReference type="Proteomes" id="UP000002700"/>
    </source>
</evidence>
<feature type="transmembrane region" description="Helical" evidence="9">
    <location>
        <begin position="149"/>
        <end position="170"/>
    </location>
</feature>
<feature type="transmembrane region" description="Helical" evidence="9">
    <location>
        <begin position="505"/>
        <end position="528"/>
    </location>
</feature>
<organism evidence="11 12">
    <name type="scientific">Burkholderia pseudomallei (strain 1710b)</name>
    <dbReference type="NCBI Taxonomy" id="320372"/>
    <lineage>
        <taxon>Bacteria</taxon>
        <taxon>Pseudomonadati</taxon>
        <taxon>Pseudomonadota</taxon>
        <taxon>Betaproteobacteria</taxon>
        <taxon>Burkholderiales</taxon>
        <taxon>Burkholderiaceae</taxon>
        <taxon>Burkholderia</taxon>
        <taxon>pseudomallei group</taxon>
    </lineage>
</organism>
<evidence type="ECO:0000256" key="3">
    <source>
        <dbReference type="ARBA" id="ARBA00022448"/>
    </source>
</evidence>
<dbReference type="KEGG" id="bpm:BURPS1710b_0403"/>
<feature type="compositionally biased region" description="Basic residues" evidence="8">
    <location>
        <begin position="79"/>
        <end position="92"/>
    </location>
</feature>
<dbReference type="CDD" id="cd17324">
    <property type="entry name" value="MFS_NepI_like"/>
    <property type="match status" value="1"/>
</dbReference>
<name>Q3JX86_BURP1</name>
<evidence type="ECO:0000256" key="4">
    <source>
        <dbReference type="ARBA" id="ARBA00022475"/>
    </source>
</evidence>
<feature type="region of interest" description="Disordered" evidence="8">
    <location>
        <begin position="32"/>
        <end position="92"/>
    </location>
</feature>
<dbReference type="PANTHER" id="PTHR43271:SF1">
    <property type="entry name" value="INNER MEMBRANE TRANSPORT PROTEIN YNFM"/>
    <property type="match status" value="1"/>
</dbReference>
<sequence length="537" mass="56351">MLPGRKYPNCASMTRQSARIPLFIVHGIAKARADDKRAANSPDASSPPPRRAACEAVRRSIIPRRARPPSDDSFGIRKCGQKPTRRLTKRRRTGNRRIVEACLAWRISVTVPPGAPRPAAVGRANSAHAAQGASPVGAAPYLERGSRGYWHASVALLFAGYATFSLLYYVQPLLPEFSRAFGVSPAQSSLALSFATAALAAAVFVAGFVSEALSRHRLMTASLTASSLLTLAAAFAPHWHQLLILRALTGLALGGVPAVAMAYLAEEVHPDGLGLAMGLYVGGTAIGGMAGRVITGILTDLFSWRIAVGAIGVLGLASMLAFRMLLPPSRHFVPRRGLNLAHHRTSLAHHLRGQRELPVLFAMAFVLMGSFVTLYNYIGYRLLAPPYSMGQATIGAIFVVYLVGVVASPLSGRLADTLGRGRVLIASLAVMLGGVALTLLHPVAAIVAGVACVTFGFFAGHAVASGWVGRLAQHGKGQAAALYLLAYYLGSSVVGSLGGRFWSTLGWPGVAALVGALLALGVVAAAWLRARERGGAA</sequence>
<feature type="transmembrane region" description="Helical" evidence="9">
    <location>
        <begin position="304"/>
        <end position="326"/>
    </location>
</feature>
<proteinExistence type="inferred from homology"/>
<keyword evidence="4" id="KW-1003">Cell membrane</keyword>
<dbReference type="Gene3D" id="1.20.1250.20">
    <property type="entry name" value="MFS general substrate transporter like domains"/>
    <property type="match status" value="1"/>
</dbReference>
<reference evidence="11 12" key="1">
    <citation type="submission" date="2005-09" db="EMBL/GenBank/DDBJ databases">
        <authorList>
            <person name="Woods D.E."/>
            <person name="Nierman W.C."/>
        </authorList>
    </citation>
    <scope>NUCLEOTIDE SEQUENCE [LARGE SCALE GENOMIC DNA]</scope>
    <source>
        <strain evidence="11 12">1710b</strain>
    </source>
</reference>
<dbReference type="HOGENOM" id="CLU_001265_19_3_4"/>
<feature type="transmembrane region" description="Helical" evidence="9">
    <location>
        <begin position="357"/>
        <end position="378"/>
    </location>
</feature>
<dbReference type="EnsemblBacteria" id="ABA47693">
    <property type="protein sequence ID" value="ABA47693"/>
    <property type="gene ID" value="BURPS1710b_0403"/>
</dbReference>
<dbReference type="GO" id="GO:0005886">
    <property type="term" value="C:plasma membrane"/>
    <property type="evidence" value="ECO:0007669"/>
    <property type="project" value="UniProtKB-SubCell"/>
</dbReference>
<evidence type="ECO:0000256" key="5">
    <source>
        <dbReference type="ARBA" id="ARBA00022692"/>
    </source>
</evidence>
<feature type="transmembrane region" description="Helical" evidence="9">
    <location>
        <begin position="277"/>
        <end position="298"/>
    </location>
</feature>
<dbReference type="EMBL" id="CP000124">
    <property type="protein sequence ID" value="ABA47693.1"/>
    <property type="molecule type" value="Genomic_DNA"/>
</dbReference>
<dbReference type="InterPro" id="IPR036259">
    <property type="entry name" value="MFS_trans_sf"/>
</dbReference>
<evidence type="ECO:0000259" key="10">
    <source>
        <dbReference type="PROSITE" id="PS50850"/>
    </source>
</evidence>
<comment type="similarity">
    <text evidence="2">Belongs to the major facilitator superfamily.</text>
</comment>
<accession>Q3JX86</accession>
<evidence type="ECO:0000256" key="2">
    <source>
        <dbReference type="ARBA" id="ARBA00008335"/>
    </source>
</evidence>
<dbReference type="InterPro" id="IPR011701">
    <property type="entry name" value="MFS"/>
</dbReference>
<feature type="transmembrane region" description="Helical" evidence="9">
    <location>
        <begin position="390"/>
        <end position="411"/>
    </location>
</feature>
<protein>
    <submittedName>
        <fullName evidence="11">Major facilitator family transporter</fullName>
    </submittedName>
</protein>
<evidence type="ECO:0000313" key="11">
    <source>
        <dbReference type="EMBL" id="ABA47693.1"/>
    </source>
</evidence>
<keyword evidence="3" id="KW-0813">Transport</keyword>
<keyword evidence="5 9" id="KW-0812">Transmembrane</keyword>
<evidence type="ECO:0000256" key="9">
    <source>
        <dbReference type="SAM" id="Phobius"/>
    </source>
</evidence>
<dbReference type="SUPFAM" id="SSF103473">
    <property type="entry name" value="MFS general substrate transporter"/>
    <property type="match status" value="1"/>
</dbReference>
<feature type="transmembrane region" description="Helical" evidence="9">
    <location>
        <begin position="446"/>
        <end position="468"/>
    </location>
</feature>
<evidence type="ECO:0000256" key="7">
    <source>
        <dbReference type="ARBA" id="ARBA00023136"/>
    </source>
</evidence>
<dbReference type="InterPro" id="IPR020846">
    <property type="entry name" value="MFS_dom"/>
</dbReference>
<feature type="transmembrane region" description="Helical" evidence="9">
    <location>
        <begin position="243"/>
        <end position="265"/>
    </location>
</feature>
<feature type="domain" description="Major facilitator superfamily (MFS) profile" evidence="10">
    <location>
        <begin position="148"/>
        <end position="533"/>
    </location>
</feature>
<dbReference type="PANTHER" id="PTHR43271">
    <property type="entry name" value="BLL2771 PROTEIN"/>
    <property type="match status" value="1"/>
</dbReference>